<protein>
    <submittedName>
        <fullName evidence="1">Plasmid mobilization relaxosome protein MobC</fullName>
    </submittedName>
</protein>
<organism evidence="1 2">
    <name type="scientific">Streptomyces calidiresistens</name>
    <dbReference type="NCBI Taxonomy" id="1485586"/>
    <lineage>
        <taxon>Bacteria</taxon>
        <taxon>Bacillati</taxon>
        <taxon>Actinomycetota</taxon>
        <taxon>Actinomycetes</taxon>
        <taxon>Kitasatosporales</taxon>
        <taxon>Streptomycetaceae</taxon>
        <taxon>Streptomyces</taxon>
    </lineage>
</organism>
<dbReference type="Pfam" id="PF21983">
    <property type="entry name" value="NikA-like"/>
    <property type="match status" value="1"/>
</dbReference>
<keyword evidence="2" id="KW-1185">Reference proteome</keyword>
<accession>A0A7W3XYN1</accession>
<gene>
    <name evidence="1" type="primary">mobC</name>
    <name evidence="1" type="ORF">FOE67_22430</name>
</gene>
<dbReference type="Proteomes" id="UP000530234">
    <property type="component" value="Unassembled WGS sequence"/>
</dbReference>
<name>A0A7W3XYN1_9ACTN</name>
<dbReference type="EMBL" id="VKHS01000792">
    <property type="protein sequence ID" value="MBB0232179.1"/>
    <property type="molecule type" value="Genomic_DNA"/>
</dbReference>
<dbReference type="InterPro" id="IPR053842">
    <property type="entry name" value="NikA-like"/>
</dbReference>
<comment type="caution">
    <text evidence="1">The sequence shown here is derived from an EMBL/GenBank/DDBJ whole genome shotgun (WGS) entry which is preliminary data.</text>
</comment>
<evidence type="ECO:0000313" key="2">
    <source>
        <dbReference type="Proteomes" id="UP000530234"/>
    </source>
</evidence>
<evidence type="ECO:0000313" key="1">
    <source>
        <dbReference type="EMBL" id="MBB0232179.1"/>
    </source>
</evidence>
<proteinExistence type="predicted"/>
<sequence length="112" mass="12021">MCPRFAENEFADLTRAAAHSSMTVGGYVAEAALAAARADNPQAAVADHRRAVRELMTANTRLAAIGNNLNQLARHLNSDGALPAQSATLRLLDRVRDAIENVDDTVDAVLRR</sequence>
<reference evidence="2" key="1">
    <citation type="submission" date="2019-10" db="EMBL/GenBank/DDBJ databases">
        <title>Streptomyces sp. nov., a novel actinobacterium isolated from alkaline environment.</title>
        <authorList>
            <person name="Golinska P."/>
        </authorList>
    </citation>
    <scope>NUCLEOTIDE SEQUENCE [LARGE SCALE GENOMIC DNA]</scope>
    <source>
        <strain evidence="2">DSM 42108</strain>
    </source>
</reference>
<dbReference type="AlphaFoldDB" id="A0A7W3XYN1"/>